<dbReference type="SMART" id="SM00320">
    <property type="entry name" value="WD40"/>
    <property type="match status" value="4"/>
</dbReference>
<dbReference type="PROSITE" id="PS50082">
    <property type="entry name" value="WD_REPEATS_2"/>
    <property type="match status" value="3"/>
</dbReference>
<proteinExistence type="predicted"/>
<dbReference type="InterPro" id="IPR015943">
    <property type="entry name" value="WD40/YVTN_repeat-like_dom_sf"/>
</dbReference>
<name>A0A8B8GJZ4_9HEMI</name>
<evidence type="ECO:0000256" key="2">
    <source>
        <dbReference type="ARBA" id="ARBA00022737"/>
    </source>
</evidence>
<dbReference type="PRINTS" id="PR00320">
    <property type="entry name" value="GPROTEINBRPT"/>
</dbReference>
<dbReference type="SUPFAM" id="SSF50978">
    <property type="entry name" value="WD40 repeat-like"/>
    <property type="match status" value="1"/>
</dbReference>
<dbReference type="AlphaFoldDB" id="A0A8B8GJZ4"/>
<dbReference type="Proteomes" id="UP000694846">
    <property type="component" value="Unplaced"/>
</dbReference>
<organism evidence="4 5">
    <name type="scientific">Sipha flava</name>
    <name type="common">yellow sugarcane aphid</name>
    <dbReference type="NCBI Taxonomy" id="143950"/>
    <lineage>
        <taxon>Eukaryota</taxon>
        <taxon>Metazoa</taxon>
        <taxon>Ecdysozoa</taxon>
        <taxon>Arthropoda</taxon>
        <taxon>Hexapoda</taxon>
        <taxon>Insecta</taxon>
        <taxon>Pterygota</taxon>
        <taxon>Neoptera</taxon>
        <taxon>Paraneoptera</taxon>
        <taxon>Hemiptera</taxon>
        <taxon>Sternorrhyncha</taxon>
        <taxon>Aphidomorpha</taxon>
        <taxon>Aphidoidea</taxon>
        <taxon>Aphididae</taxon>
        <taxon>Sipha</taxon>
    </lineage>
</organism>
<dbReference type="OrthoDB" id="256303at2759"/>
<dbReference type="PROSITE" id="PS00678">
    <property type="entry name" value="WD_REPEATS_1"/>
    <property type="match status" value="1"/>
</dbReference>
<dbReference type="Pfam" id="PF00400">
    <property type="entry name" value="WD40"/>
    <property type="match status" value="3"/>
</dbReference>
<dbReference type="InterPro" id="IPR001680">
    <property type="entry name" value="WD40_rpt"/>
</dbReference>
<gene>
    <name evidence="5" type="primary">LOC112692349</name>
</gene>
<evidence type="ECO:0000313" key="5">
    <source>
        <dbReference type="RefSeq" id="XP_025422782.1"/>
    </source>
</evidence>
<dbReference type="RefSeq" id="XP_025422782.1">
    <property type="nucleotide sequence ID" value="XM_025566997.1"/>
</dbReference>
<accession>A0A8B8GJZ4</accession>
<sequence length="361" mass="40348">MSNKMSMSSARPPPYPGIVSTSKSVMLPQPPDDSVSSMAFSPSEATQNLIVAGSWDNTVRCWELKPSGHGVPRALQSMTMPILDVCWNDQGNHVFMASCNKQVHCWDLMSNQTVQVAAHDAPVKTCHWIKAQMYNCLMTGSWDKTLKFWDLRSSNPIMTINLNEKVYCADVDYPFAVVGTASKGLFLYKLEGQQPIFVKSIKSPLKSQHSCLKIFRNVKTQTPVGFGIGSTEGRVAIEYVVQNASKVNFTLECHRRPIGTKPEVIDIYAVNDINFHPVHGTLVTAGSDSVYTYWDIDVHAKLKSSDQHDQAITKCCFNLNGQIFAYSIGYDWSKGHEYNNPSKKPQIILKPCFEDSKPEIQ</sequence>
<protein>
    <submittedName>
        <fullName evidence="5">mRNA export factor-like</fullName>
    </submittedName>
</protein>
<keyword evidence="2" id="KW-0677">Repeat</keyword>
<dbReference type="Gene3D" id="2.130.10.10">
    <property type="entry name" value="YVTN repeat-like/Quinoprotein amine dehydrogenase"/>
    <property type="match status" value="1"/>
</dbReference>
<dbReference type="PANTHER" id="PTHR10971">
    <property type="entry name" value="MRNA EXPORT FACTOR AND BUB3"/>
    <property type="match status" value="1"/>
</dbReference>
<dbReference type="InterPro" id="IPR020472">
    <property type="entry name" value="WD40_PAC1"/>
</dbReference>
<evidence type="ECO:0000256" key="3">
    <source>
        <dbReference type="PROSITE-ProRule" id="PRU00221"/>
    </source>
</evidence>
<evidence type="ECO:0000256" key="1">
    <source>
        <dbReference type="ARBA" id="ARBA00022574"/>
    </source>
</evidence>
<reference evidence="5" key="1">
    <citation type="submission" date="2025-08" db="UniProtKB">
        <authorList>
            <consortium name="RefSeq"/>
        </authorList>
    </citation>
    <scope>IDENTIFICATION</scope>
    <source>
        <tissue evidence="5">Whole body</tissue>
    </source>
</reference>
<feature type="repeat" description="WD" evidence="3">
    <location>
        <begin position="116"/>
        <end position="159"/>
    </location>
</feature>
<dbReference type="GeneID" id="112692349"/>
<feature type="repeat" description="WD" evidence="3">
    <location>
        <begin position="270"/>
        <end position="304"/>
    </location>
</feature>
<keyword evidence="1 3" id="KW-0853">WD repeat</keyword>
<dbReference type="InterPro" id="IPR036322">
    <property type="entry name" value="WD40_repeat_dom_sf"/>
</dbReference>
<feature type="repeat" description="WD" evidence="3">
    <location>
        <begin position="28"/>
        <end position="65"/>
    </location>
</feature>
<dbReference type="InterPro" id="IPR019775">
    <property type="entry name" value="WD40_repeat_CS"/>
</dbReference>
<keyword evidence="4" id="KW-1185">Reference proteome</keyword>
<evidence type="ECO:0000313" key="4">
    <source>
        <dbReference type="Proteomes" id="UP000694846"/>
    </source>
</evidence>